<evidence type="ECO:0000259" key="2">
    <source>
        <dbReference type="Pfam" id="PF10021"/>
    </source>
</evidence>
<dbReference type="NCBIfam" id="TIGR02452">
    <property type="entry name" value="TIGR02452 family protein"/>
    <property type="match status" value="1"/>
</dbReference>
<proteinExistence type="predicted"/>
<dbReference type="OrthoDB" id="9985428at2759"/>
<organism evidence="3 4">
    <name type="scientific">Crepidotus variabilis</name>
    <dbReference type="NCBI Taxonomy" id="179855"/>
    <lineage>
        <taxon>Eukaryota</taxon>
        <taxon>Fungi</taxon>
        <taxon>Dikarya</taxon>
        <taxon>Basidiomycota</taxon>
        <taxon>Agaricomycotina</taxon>
        <taxon>Agaricomycetes</taxon>
        <taxon>Agaricomycetidae</taxon>
        <taxon>Agaricales</taxon>
        <taxon>Agaricineae</taxon>
        <taxon>Crepidotaceae</taxon>
        <taxon>Crepidotus</taxon>
    </lineage>
</organism>
<protein>
    <recommendedName>
        <fullName evidence="2">Microbial-type PARG catalytic domain-containing protein</fullName>
    </recommendedName>
</protein>
<evidence type="ECO:0000256" key="1">
    <source>
        <dbReference type="SAM" id="MobiDB-lite"/>
    </source>
</evidence>
<evidence type="ECO:0000313" key="4">
    <source>
        <dbReference type="Proteomes" id="UP000807306"/>
    </source>
</evidence>
<feature type="domain" description="Microbial-type PARG catalytic" evidence="2">
    <location>
        <begin position="85"/>
        <end position="250"/>
    </location>
</feature>
<reference evidence="3" key="1">
    <citation type="submission" date="2020-11" db="EMBL/GenBank/DDBJ databases">
        <authorList>
            <consortium name="DOE Joint Genome Institute"/>
            <person name="Ahrendt S."/>
            <person name="Riley R."/>
            <person name="Andreopoulos W."/>
            <person name="Labutti K."/>
            <person name="Pangilinan J."/>
            <person name="Ruiz-Duenas F.J."/>
            <person name="Barrasa J.M."/>
            <person name="Sanchez-Garcia M."/>
            <person name="Camarero S."/>
            <person name="Miyauchi S."/>
            <person name="Serrano A."/>
            <person name="Linde D."/>
            <person name="Babiker R."/>
            <person name="Drula E."/>
            <person name="Ayuso-Fernandez I."/>
            <person name="Pacheco R."/>
            <person name="Padilla G."/>
            <person name="Ferreira P."/>
            <person name="Barriuso J."/>
            <person name="Kellner H."/>
            <person name="Castanera R."/>
            <person name="Alfaro M."/>
            <person name="Ramirez L."/>
            <person name="Pisabarro A.G."/>
            <person name="Kuo A."/>
            <person name="Tritt A."/>
            <person name="Lipzen A."/>
            <person name="He G."/>
            <person name="Yan M."/>
            <person name="Ng V."/>
            <person name="Cullen D."/>
            <person name="Martin F."/>
            <person name="Rosso M.-N."/>
            <person name="Henrissat B."/>
            <person name="Hibbett D."/>
            <person name="Martinez A.T."/>
            <person name="Grigoriev I.V."/>
        </authorList>
    </citation>
    <scope>NUCLEOTIDE SEQUENCE</scope>
    <source>
        <strain evidence="3">CBS 506.95</strain>
    </source>
</reference>
<sequence>MPTLPSFAEAAAFAGGVLQHNLAGRSPRSASSPNTNNPRRSQTTDSYFGSSNDMSFPQMSARPAGGAGGGRYNEARRAFLRKLGEETLDVLSRGSYSFRGVDHALKLLIRESNSNTKFYPSNEPKVMGWASSQRPRRLSDQSSTHISILNISTIDAARLLHNMYHNNPGEENSITGVLNFASATKPGGGFKNGAEAQEESIARASTLYPALTTEEASHFYNLHKQESAQNNAAYYSHAMIYTPRVIVFRDDDGLWTYPFEIDVLTCAAVNAGEVLKNTTAGATPSVIVGIEKEMTERMGRILFLFEKKGIRNIILGTFGTGVFRNDIGMITRIWAQLLIVPTARFKDSFDRVIFAVTGETTFVDFKTGFEAWGEQRAVAKGLPSQNEHNGQNGHSNPGRTSILSRLRP</sequence>
<dbReference type="Pfam" id="PF10021">
    <property type="entry name" value="PARG_cat_microb"/>
    <property type="match status" value="1"/>
</dbReference>
<dbReference type="PANTHER" id="PTHR35596">
    <property type="entry name" value="DUF2263 DOMAIN-CONTAINING PROTEIN"/>
    <property type="match status" value="1"/>
</dbReference>
<feature type="compositionally biased region" description="Polar residues" evidence="1">
    <location>
        <begin position="28"/>
        <end position="58"/>
    </location>
</feature>
<dbReference type="InterPro" id="IPR019261">
    <property type="entry name" value="PARG_cat_microbial"/>
</dbReference>
<dbReference type="AlphaFoldDB" id="A0A9P6EBW6"/>
<keyword evidence="4" id="KW-1185">Reference proteome</keyword>
<dbReference type="Proteomes" id="UP000807306">
    <property type="component" value="Unassembled WGS sequence"/>
</dbReference>
<dbReference type="Gene3D" id="3.40.220.10">
    <property type="entry name" value="Leucine Aminopeptidase, subunit E, domain 1"/>
    <property type="match status" value="1"/>
</dbReference>
<comment type="caution">
    <text evidence="3">The sequence shown here is derived from an EMBL/GenBank/DDBJ whole genome shotgun (WGS) entry which is preliminary data.</text>
</comment>
<accession>A0A9P6EBW6</accession>
<feature type="region of interest" description="Disordered" evidence="1">
    <location>
        <begin position="383"/>
        <end position="408"/>
    </location>
</feature>
<dbReference type="PANTHER" id="PTHR35596:SF1">
    <property type="entry name" value="MICROBIAL-TYPE PARG CATALYTIC DOMAIN-CONTAINING PROTEIN"/>
    <property type="match status" value="1"/>
</dbReference>
<dbReference type="EMBL" id="MU157876">
    <property type="protein sequence ID" value="KAF9526063.1"/>
    <property type="molecule type" value="Genomic_DNA"/>
</dbReference>
<dbReference type="InterPro" id="IPR012664">
    <property type="entry name" value="CHP02452"/>
</dbReference>
<evidence type="ECO:0000313" key="3">
    <source>
        <dbReference type="EMBL" id="KAF9526063.1"/>
    </source>
</evidence>
<dbReference type="InterPro" id="IPR043472">
    <property type="entry name" value="Macro_dom-like"/>
</dbReference>
<feature type="region of interest" description="Disordered" evidence="1">
    <location>
        <begin position="22"/>
        <end position="70"/>
    </location>
</feature>
<gene>
    <name evidence="3" type="ORF">CPB83DRAFT_858605</name>
</gene>
<name>A0A9P6EBW6_9AGAR</name>